<keyword evidence="3" id="KW-1185">Reference proteome</keyword>
<proteinExistence type="predicted"/>
<keyword evidence="1" id="KW-0472">Membrane</keyword>
<accession>A0AAD8C4Z4</accession>
<gene>
    <name evidence="2" type="ORF">Bpfe_004789</name>
</gene>
<keyword evidence="1" id="KW-1133">Transmembrane helix</keyword>
<dbReference type="AlphaFoldDB" id="A0AAD8C4Z4"/>
<reference evidence="2" key="1">
    <citation type="journal article" date="2023" name="PLoS Negl. Trop. Dis.">
        <title>A genome sequence for Biomphalaria pfeifferi, the major vector snail for the human-infecting parasite Schistosoma mansoni.</title>
        <authorList>
            <person name="Bu L."/>
            <person name="Lu L."/>
            <person name="Laidemitt M.R."/>
            <person name="Zhang S.M."/>
            <person name="Mutuku M."/>
            <person name="Mkoji G."/>
            <person name="Steinauer M."/>
            <person name="Loker E.S."/>
        </authorList>
    </citation>
    <scope>NUCLEOTIDE SEQUENCE</scope>
    <source>
        <strain evidence="2">KasaAsao</strain>
    </source>
</reference>
<feature type="transmembrane region" description="Helical" evidence="1">
    <location>
        <begin position="20"/>
        <end position="41"/>
    </location>
</feature>
<dbReference type="EMBL" id="JASAOG010000012">
    <property type="protein sequence ID" value="KAK0065992.1"/>
    <property type="molecule type" value="Genomic_DNA"/>
</dbReference>
<evidence type="ECO:0000313" key="3">
    <source>
        <dbReference type="Proteomes" id="UP001233172"/>
    </source>
</evidence>
<comment type="caution">
    <text evidence="2">The sequence shown here is derived from an EMBL/GenBank/DDBJ whole genome shotgun (WGS) entry which is preliminary data.</text>
</comment>
<organism evidence="2 3">
    <name type="scientific">Biomphalaria pfeifferi</name>
    <name type="common">Bloodfluke planorb</name>
    <name type="synonym">Freshwater snail</name>
    <dbReference type="NCBI Taxonomy" id="112525"/>
    <lineage>
        <taxon>Eukaryota</taxon>
        <taxon>Metazoa</taxon>
        <taxon>Spiralia</taxon>
        <taxon>Lophotrochozoa</taxon>
        <taxon>Mollusca</taxon>
        <taxon>Gastropoda</taxon>
        <taxon>Heterobranchia</taxon>
        <taxon>Euthyneura</taxon>
        <taxon>Panpulmonata</taxon>
        <taxon>Hygrophila</taxon>
        <taxon>Lymnaeoidea</taxon>
        <taxon>Planorbidae</taxon>
        <taxon>Biomphalaria</taxon>
    </lineage>
</organism>
<evidence type="ECO:0008006" key="4">
    <source>
        <dbReference type="Google" id="ProtNLM"/>
    </source>
</evidence>
<evidence type="ECO:0000313" key="2">
    <source>
        <dbReference type="EMBL" id="KAK0065992.1"/>
    </source>
</evidence>
<reference evidence="2" key="2">
    <citation type="submission" date="2023-04" db="EMBL/GenBank/DDBJ databases">
        <authorList>
            <person name="Bu L."/>
            <person name="Lu L."/>
            <person name="Laidemitt M.R."/>
            <person name="Zhang S.M."/>
            <person name="Mutuku M."/>
            <person name="Mkoji G."/>
            <person name="Steinauer M."/>
            <person name="Loker E.S."/>
        </authorList>
    </citation>
    <scope>NUCLEOTIDE SEQUENCE</scope>
    <source>
        <strain evidence="2">KasaAsao</strain>
        <tissue evidence="2">Whole Snail</tissue>
    </source>
</reference>
<name>A0AAD8C4Z4_BIOPF</name>
<protein>
    <recommendedName>
        <fullName evidence="4">G-protein coupled receptors family 1 profile domain-containing protein</fullName>
    </recommendedName>
</protein>
<evidence type="ECO:0000256" key="1">
    <source>
        <dbReference type="SAM" id="Phobius"/>
    </source>
</evidence>
<dbReference type="Proteomes" id="UP001233172">
    <property type="component" value="Unassembled WGS sequence"/>
</dbReference>
<sequence>MATIISDEALNYAILVFTKILSPVVQVIAIFVNVFNVITFYKIGLRDGVSITFLFLSVTDLAYVTLDASKVITLTIALSPWQRDLPVSTLSL</sequence>
<keyword evidence="1" id="KW-0812">Transmembrane</keyword>
<feature type="transmembrane region" description="Helical" evidence="1">
    <location>
        <begin position="48"/>
        <end position="66"/>
    </location>
</feature>